<organism evidence="14 15">
    <name type="scientific">Paenibacillus oleatilyticus</name>
    <dbReference type="NCBI Taxonomy" id="2594886"/>
    <lineage>
        <taxon>Bacteria</taxon>
        <taxon>Bacillati</taxon>
        <taxon>Bacillota</taxon>
        <taxon>Bacilli</taxon>
        <taxon>Bacillales</taxon>
        <taxon>Paenibacillaceae</taxon>
        <taxon>Paenibacillus</taxon>
    </lineage>
</organism>
<evidence type="ECO:0000256" key="7">
    <source>
        <dbReference type="ARBA" id="ARBA00022801"/>
    </source>
</evidence>
<dbReference type="EC" id="3.1.21.10" evidence="13"/>
<evidence type="ECO:0000256" key="9">
    <source>
        <dbReference type="ARBA" id="ARBA00023172"/>
    </source>
</evidence>
<evidence type="ECO:0000256" key="8">
    <source>
        <dbReference type="ARBA" id="ARBA00022842"/>
    </source>
</evidence>
<keyword evidence="8 13" id="KW-0460">Magnesium</keyword>
<keyword evidence="9 13" id="KW-0233">DNA recombination</keyword>
<dbReference type="InterPro" id="IPR011335">
    <property type="entry name" value="Restrct_endonuc-II-like"/>
</dbReference>
<feature type="binding site" evidence="13">
    <location>
        <position position="90"/>
    </location>
    <ligand>
        <name>Mg(2+)</name>
        <dbReference type="ChEBI" id="CHEBI:18420"/>
    </ligand>
</feature>
<feature type="binding site" evidence="13">
    <location>
        <position position="55"/>
    </location>
    <ligand>
        <name>Mg(2+)</name>
        <dbReference type="ChEBI" id="CHEBI:18420"/>
    </ligand>
</feature>
<comment type="cofactor">
    <cofactor evidence="13">
        <name>Mg(2+)</name>
        <dbReference type="ChEBI" id="CHEBI:18420"/>
    </cofactor>
    <text evidence="13">Binds 1 Mg(2+) ion per subunit.</text>
</comment>
<evidence type="ECO:0000256" key="11">
    <source>
        <dbReference type="ARBA" id="ARBA00023447"/>
    </source>
</evidence>
<dbReference type="Proteomes" id="UP001575622">
    <property type="component" value="Unassembled WGS sequence"/>
</dbReference>
<evidence type="ECO:0000256" key="4">
    <source>
        <dbReference type="ARBA" id="ARBA00022723"/>
    </source>
</evidence>
<dbReference type="Gene3D" id="3.40.1350.10">
    <property type="match status" value="1"/>
</dbReference>
<keyword evidence="15" id="KW-1185">Reference proteome</keyword>
<evidence type="ECO:0000256" key="13">
    <source>
        <dbReference type="HAMAP-Rule" id="MF_00130"/>
    </source>
</evidence>
<feature type="binding site" evidence="13">
    <location>
        <position position="71"/>
    </location>
    <ligand>
        <name>Mg(2+)</name>
        <dbReference type="ChEBI" id="CHEBI:18420"/>
    </ligand>
</feature>
<comment type="caution">
    <text evidence="14">The sequence shown here is derived from an EMBL/GenBank/DDBJ whole genome shotgun (WGS) entry which is preliminary data.</text>
</comment>
<reference evidence="14 15" key="1">
    <citation type="submission" date="2024-09" db="EMBL/GenBank/DDBJ databases">
        <authorList>
            <person name="Makale K.P.P."/>
            <person name="Makhzoum A."/>
            <person name="Rantong G."/>
            <person name="Rahube T.O."/>
        </authorList>
    </citation>
    <scope>NUCLEOTIDE SEQUENCE [LARGE SCALE GENOMIC DNA]</scope>
    <source>
        <strain evidence="14 15">KM_D13</strain>
    </source>
</reference>
<dbReference type="SUPFAM" id="SSF52980">
    <property type="entry name" value="Restriction endonuclease-like"/>
    <property type="match status" value="1"/>
</dbReference>
<comment type="catalytic activity">
    <reaction evidence="13">
        <text>Endonucleolytic cleavage at a junction such as a reciprocal single-stranded crossover between two homologous DNA duplexes (Holliday junction).</text>
        <dbReference type="EC" id="3.1.21.10"/>
    </reaction>
</comment>
<keyword evidence="2 13" id="KW-0963">Cytoplasm</keyword>
<keyword evidence="4 13" id="KW-0479">Metal-binding</keyword>
<name>A0ABV4UZK8_9BACL</name>
<feature type="site" description="Transition state stabilizer" evidence="13">
    <location>
        <position position="73"/>
    </location>
</feature>
<dbReference type="EMBL" id="JBHDLN010000003">
    <property type="protein sequence ID" value="MFB0841826.1"/>
    <property type="molecule type" value="Genomic_DNA"/>
</dbReference>
<comment type="function">
    <text evidence="13">Endonuclease that resolves Holliday junction intermediates in genetic recombination. Cleaves mobile four-strand junctions by introducing symmetrical nicks in paired strands. Promotes annealing of linear ssDNA with homologous dsDNA. Required for DNA repair, homologous recombination and chromosome segregation.</text>
</comment>
<evidence type="ECO:0000313" key="15">
    <source>
        <dbReference type="Proteomes" id="UP001575622"/>
    </source>
</evidence>
<dbReference type="CDD" id="cd22354">
    <property type="entry name" value="RecU-like"/>
    <property type="match status" value="1"/>
</dbReference>
<evidence type="ECO:0000256" key="3">
    <source>
        <dbReference type="ARBA" id="ARBA00022722"/>
    </source>
</evidence>
<feature type="binding site" evidence="13">
    <location>
        <position position="57"/>
    </location>
    <ligand>
        <name>Mg(2+)</name>
        <dbReference type="ChEBI" id="CHEBI:18420"/>
    </ligand>
</feature>
<evidence type="ECO:0000256" key="6">
    <source>
        <dbReference type="ARBA" id="ARBA00022763"/>
    </source>
</evidence>
<dbReference type="RefSeq" id="WP_373949495.1">
    <property type="nucleotide sequence ID" value="NZ_JBHDLN010000003.1"/>
</dbReference>
<comment type="subcellular location">
    <subcellularLocation>
        <location evidence="1 13">Cytoplasm</location>
    </subcellularLocation>
</comment>
<gene>
    <name evidence="13" type="primary">recU</name>
    <name evidence="14" type="ORF">ACEU3E_06575</name>
</gene>
<keyword evidence="7 13" id="KW-0378">Hydrolase</keyword>
<dbReference type="HAMAP" id="MF_00130">
    <property type="entry name" value="RecU"/>
    <property type="match status" value="1"/>
</dbReference>
<proteinExistence type="inferred from homology"/>
<evidence type="ECO:0000256" key="5">
    <source>
        <dbReference type="ARBA" id="ARBA00022759"/>
    </source>
</evidence>
<evidence type="ECO:0000313" key="14">
    <source>
        <dbReference type="EMBL" id="MFB0841826.1"/>
    </source>
</evidence>
<protein>
    <recommendedName>
        <fullName evidence="12 13">Holliday junction resolvase RecU</fullName>
        <ecNumber evidence="13">3.1.21.10</ecNumber>
    </recommendedName>
    <alternativeName>
        <fullName evidence="13">Recombination protein U homolog</fullName>
    </alternativeName>
</protein>
<sequence length="175" mass="20126">MSYANRGMSFENLIEHTNMQYETMGLAVVNKRPTPIRVTSNKHGRVTGFFEKPSTVDFDGTLAGGRSIVFEAKQVKLETRFELKNIEEHQVEYLEKCHRLGAVSFILVEFESLRTIYLLPYESLKYYWDRRQSGGRGTQSIPLGDFEVNAWEVKPGRVPVDYLPIVYKIWNLGAA</sequence>
<keyword evidence="5 13" id="KW-0255">Endonuclease</keyword>
<evidence type="ECO:0000256" key="12">
    <source>
        <dbReference type="ARBA" id="ARBA00029523"/>
    </source>
</evidence>
<accession>A0ABV4UZK8</accession>
<dbReference type="InterPro" id="IPR004612">
    <property type="entry name" value="Resolv_RecU"/>
</dbReference>
<evidence type="ECO:0000256" key="10">
    <source>
        <dbReference type="ARBA" id="ARBA00023204"/>
    </source>
</evidence>
<dbReference type="InterPro" id="IPR011856">
    <property type="entry name" value="tRNA_endonuc-like_dom_sf"/>
</dbReference>
<dbReference type="Pfam" id="PF03838">
    <property type="entry name" value="RecU"/>
    <property type="match status" value="1"/>
</dbReference>
<evidence type="ECO:0000256" key="2">
    <source>
        <dbReference type="ARBA" id="ARBA00022490"/>
    </source>
</evidence>
<evidence type="ECO:0000256" key="1">
    <source>
        <dbReference type="ARBA" id="ARBA00004496"/>
    </source>
</evidence>
<keyword evidence="6 13" id="KW-0227">DNA damage</keyword>
<dbReference type="PIRSF" id="PIRSF037785">
    <property type="entry name" value="RecU"/>
    <property type="match status" value="1"/>
</dbReference>
<keyword evidence="3 13" id="KW-0540">Nuclease</keyword>
<comment type="similarity">
    <text evidence="11 13">Belongs to the RecU family.</text>
</comment>
<keyword evidence="10 13" id="KW-0234">DNA repair</keyword>